<dbReference type="Pfam" id="PF03564">
    <property type="entry name" value="DUF1759"/>
    <property type="match status" value="1"/>
</dbReference>
<sequence length="356" mass="40775">MPSPLSYGTATTSIPGWTPRRLPDLPEFEGQPEEWPIFLCAFTETTAAYQCTELENNERLVKALKGEASATVKSLFIHPRNVQAVMEQLRFRYGRLELLIRSQLESVRDVQPILDANIARIVPFATRVSNLATKLPVSKRLDWAKHAATIQPYPTVVHLSERLHEFAKLVCTVTDVGIKEHPKRRVLHANSVPEEERYADRPKRCPMCEGQHEIKDCKEFNNASSTARIESARKLRLCFSCLEYGHMARFCKKGHECNVYGCRMRHHYLLHEPAGHPRRPPVADGGRRRDQQNSQDRQLYRDSSRRIRMPQSVDSNENTRPTPAAVLDAGREEGERRSTCDRQELSHRNLSCVDSD</sequence>
<proteinExistence type="predicted"/>
<accession>A0ABM4GFT8</accession>
<gene>
    <name evidence="3" type="primary">LOC138928405</name>
</gene>
<dbReference type="InterPro" id="IPR036875">
    <property type="entry name" value="Znf_CCHC_sf"/>
</dbReference>
<dbReference type="InterPro" id="IPR005312">
    <property type="entry name" value="DUF1759"/>
</dbReference>
<feature type="compositionally biased region" description="Basic and acidic residues" evidence="1">
    <location>
        <begin position="329"/>
        <end position="347"/>
    </location>
</feature>
<protein>
    <recommendedName>
        <fullName evidence="4">CCHC-type domain-containing protein</fullName>
    </recommendedName>
</protein>
<dbReference type="SUPFAM" id="SSF57756">
    <property type="entry name" value="Retrovirus zinc finger-like domains"/>
    <property type="match status" value="1"/>
</dbReference>
<dbReference type="RefSeq" id="XP_070141577.1">
    <property type="nucleotide sequence ID" value="XM_070285476.1"/>
</dbReference>
<evidence type="ECO:0000313" key="2">
    <source>
        <dbReference type="Proteomes" id="UP001652661"/>
    </source>
</evidence>
<keyword evidence="2" id="KW-1185">Reference proteome</keyword>
<dbReference type="GeneID" id="138928405"/>
<dbReference type="PANTHER" id="PTHR47331">
    <property type="entry name" value="PHD-TYPE DOMAIN-CONTAINING PROTEIN"/>
    <property type="match status" value="1"/>
</dbReference>
<reference evidence="3" key="1">
    <citation type="submission" date="2025-08" db="UniProtKB">
        <authorList>
            <consortium name="RefSeq"/>
        </authorList>
    </citation>
    <scope>IDENTIFICATION</scope>
    <source>
        <strain evidence="3">14028-0561.14</strain>
        <tissue evidence="3">Whole fly</tissue>
    </source>
</reference>
<evidence type="ECO:0008006" key="4">
    <source>
        <dbReference type="Google" id="ProtNLM"/>
    </source>
</evidence>
<organism evidence="2 3">
    <name type="scientific">Drosophila kikkawai</name>
    <name type="common">Fruit fly</name>
    <dbReference type="NCBI Taxonomy" id="30033"/>
    <lineage>
        <taxon>Eukaryota</taxon>
        <taxon>Metazoa</taxon>
        <taxon>Ecdysozoa</taxon>
        <taxon>Arthropoda</taxon>
        <taxon>Hexapoda</taxon>
        <taxon>Insecta</taxon>
        <taxon>Pterygota</taxon>
        <taxon>Neoptera</taxon>
        <taxon>Endopterygota</taxon>
        <taxon>Diptera</taxon>
        <taxon>Brachycera</taxon>
        <taxon>Muscomorpha</taxon>
        <taxon>Ephydroidea</taxon>
        <taxon>Drosophilidae</taxon>
        <taxon>Drosophila</taxon>
        <taxon>Sophophora</taxon>
    </lineage>
</organism>
<evidence type="ECO:0000313" key="3">
    <source>
        <dbReference type="RefSeq" id="XP_070141577.1"/>
    </source>
</evidence>
<name>A0ABM4GFT8_DROKI</name>
<dbReference type="Proteomes" id="UP001652661">
    <property type="component" value="Chromosome 3L"/>
</dbReference>
<evidence type="ECO:0000256" key="1">
    <source>
        <dbReference type="SAM" id="MobiDB-lite"/>
    </source>
</evidence>
<feature type="compositionally biased region" description="Polar residues" evidence="1">
    <location>
        <begin position="312"/>
        <end position="321"/>
    </location>
</feature>
<feature type="region of interest" description="Disordered" evidence="1">
    <location>
        <begin position="272"/>
        <end position="356"/>
    </location>
</feature>